<dbReference type="AlphaFoldDB" id="D8U2T0"/>
<dbReference type="eggNOG" id="KOG1208">
    <property type="taxonomic scope" value="Eukaryota"/>
</dbReference>
<evidence type="ECO:0000313" key="3">
    <source>
        <dbReference type="EMBL" id="EFJ45858.1"/>
    </source>
</evidence>
<comment type="similarity">
    <text evidence="1">Belongs to the short-chain dehydrogenases/reductases (SDR) family.</text>
</comment>
<dbReference type="Proteomes" id="UP000001058">
    <property type="component" value="Unassembled WGS sequence"/>
</dbReference>
<keyword evidence="4" id="KW-1185">Reference proteome</keyword>
<gene>
    <name evidence="3" type="ORF">VOLCADRAFT_118225</name>
</gene>
<dbReference type="EMBL" id="GL378354">
    <property type="protein sequence ID" value="EFJ45858.1"/>
    <property type="molecule type" value="Genomic_DNA"/>
</dbReference>
<dbReference type="GO" id="GO:0016491">
    <property type="term" value="F:oxidoreductase activity"/>
    <property type="evidence" value="ECO:0007669"/>
    <property type="project" value="UniProtKB-KW"/>
</dbReference>
<dbReference type="PANTHER" id="PTHR24320:SF286">
    <property type="entry name" value="NAD(P)-BINDING ROSSMANN-FOLD SUPERFAMILY PROTEIN"/>
    <property type="match status" value="1"/>
</dbReference>
<dbReference type="PANTHER" id="PTHR24320">
    <property type="entry name" value="RETINOL DEHYDROGENASE"/>
    <property type="match status" value="1"/>
</dbReference>
<dbReference type="InterPro" id="IPR036291">
    <property type="entry name" value="NAD(P)-bd_dom_sf"/>
</dbReference>
<reference evidence="3 4" key="1">
    <citation type="journal article" date="2010" name="Science">
        <title>Genomic analysis of organismal complexity in the multicellular green alga Volvox carteri.</title>
        <authorList>
            <person name="Prochnik S.E."/>
            <person name="Umen J."/>
            <person name="Nedelcu A.M."/>
            <person name="Hallmann A."/>
            <person name="Miller S.M."/>
            <person name="Nishii I."/>
            <person name="Ferris P."/>
            <person name="Kuo A."/>
            <person name="Mitros T."/>
            <person name="Fritz-Laylin L.K."/>
            <person name="Hellsten U."/>
            <person name="Chapman J."/>
            <person name="Simakov O."/>
            <person name="Rensing S.A."/>
            <person name="Terry A."/>
            <person name="Pangilinan J."/>
            <person name="Kapitonov V."/>
            <person name="Jurka J."/>
            <person name="Salamov A."/>
            <person name="Shapiro H."/>
            <person name="Schmutz J."/>
            <person name="Grimwood J."/>
            <person name="Lindquist E."/>
            <person name="Lucas S."/>
            <person name="Grigoriev I.V."/>
            <person name="Schmitt R."/>
            <person name="Kirk D."/>
            <person name="Rokhsar D.S."/>
        </authorList>
    </citation>
    <scope>NUCLEOTIDE SEQUENCE [LARGE SCALE GENOMIC DNA]</scope>
    <source>
        <strain evidence="4">f. Nagariensis / Eve</strain>
    </source>
</reference>
<dbReference type="OrthoDB" id="191139at2759"/>
<evidence type="ECO:0000256" key="2">
    <source>
        <dbReference type="ARBA" id="ARBA00023002"/>
    </source>
</evidence>
<accession>D8U2T0</accession>
<organism evidence="4">
    <name type="scientific">Volvox carteri f. nagariensis</name>
    <dbReference type="NCBI Taxonomy" id="3068"/>
    <lineage>
        <taxon>Eukaryota</taxon>
        <taxon>Viridiplantae</taxon>
        <taxon>Chlorophyta</taxon>
        <taxon>core chlorophytes</taxon>
        <taxon>Chlorophyceae</taxon>
        <taxon>CS clade</taxon>
        <taxon>Chlamydomonadales</taxon>
        <taxon>Volvocaceae</taxon>
        <taxon>Volvox</taxon>
    </lineage>
</organism>
<dbReference type="RefSeq" id="XP_002952936.1">
    <property type="nucleotide sequence ID" value="XM_002952890.1"/>
</dbReference>
<dbReference type="InParanoid" id="D8U2T0"/>
<dbReference type="InterPro" id="IPR002347">
    <property type="entry name" value="SDR_fam"/>
</dbReference>
<keyword evidence="2" id="KW-0560">Oxidoreductase</keyword>
<dbReference type="STRING" id="3068.D8U2T0"/>
<dbReference type="KEGG" id="vcn:VOLCADRAFT_118225"/>
<dbReference type="SUPFAM" id="SSF51735">
    <property type="entry name" value="NAD(P)-binding Rossmann-fold domains"/>
    <property type="match status" value="1"/>
</dbReference>
<sequence>MTSFHMQATIFTRAASLASAALRLSHTLSEGAAEGMLNMCQNIYELLRPAVRQRTEPYPEDLTGKVAIVTGGNAGIGFATAQQLARRGAHVVLACRDKARAEAAVQAIAHWTPALPGCGPKATATASASADHSPTGIRVESMDLDLGRLSSVRSFAEEWRRRGLPLHLLVCNAGVMAPLEKTLTSDGLEVQFQVNFLSHWLLTHLLLDHERERRREQQHATTLMAAATAAAAAAAAAGKTPKAAAAAGEAGKPCTSNCSGGGACGDAILDRKDGSCNPAAGAVRTPQSASSTRVVIVSSVVHRAGVLQWSDLLSQRSYEPYITYGLSKLATVIFAKELQRRLDRHPEYGLYDTAVAIHPGIVRTNLANGFFRTYTLSSVAGTPLEPLRGLWQRAWDKAGQVLLTSPAQAAERMLAACLAPPDQVAGKYLALGRVYSADA</sequence>
<evidence type="ECO:0000313" key="4">
    <source>
        <dbReference type="Proteomes" id="UP000001058"/>
    </source>
</evidence>
<name>D8U2T0_VOLCA</name>
<dbReference type="PRINTS" id="PR00081">
    <property type="entry name" value="GDHRDH"/>
</dbReference>
<evidence type="ECO:0000256" key="1">
    <source>
        <dbReference type="ARBA" id="ARBA00006484"/>
    </source>
</evidence>
<feature type="non-terminal residue" evidence="3">
    <location>
        <position position="439"/>
    </location>
</feature>
<protein>
    <submittedName>
        <fullName evidence="3">Uncharacterized protein</fullName>
    </submittedName>
</protein>
<dbReference type="Gene3D" id="3.40.50.720">
    <property type="entry name" value="NAD(P)-binding Rossmann-like Domain"/>
    <property type="match status" value="1"/>
</dbReference>
<dbReference type="Pfam" id="PF00106">
    <property type="entry name" value="adh_short"/>
    <property type="match status" value="1"/>
</dbReference>
<dbReference type="GeneID" id="9627747"/>
<proteinExistence type="inferred from homology"/>